<feature type="binding site" evidence="9">
    <location>
        <begin position="154"/>
        <end position="156"/>
    </location>
    <ligand>
        <name>FAD</name>
        <dbReference type="ChEBI" id="CHEBI:57692"/>
    </ligand>
</feature>
<dbReference type="InterPro" id="IPR036188">
    <property type="entry name" value="FAD/NAD-bd_sf"/>
</dbReference>
<sequence>MMAVMTKLVDVAIIGAGGAGYPAAFRLAAAGREVLMADPIGNLGGDCLAEGCVPSKAVREAALSYQRARRGPLADISGPPGPDLLDATSRWHTILRRKDAVQQMRYDQHRNELKESAVHFVAGGARVVDENELEVETDAGEVRRVGFHSLVIATGSAPSRLPIPGAELAATSHELFRLGADLVFPHRPVIIGGGYIGVETATILEHLGAAPVILELTDQLLPGFDRDLADFLARSLRGRVRLELGAAVTGIERSGTDFVVRYRSAHDSTEDSVVGDLVVMATGRVPVLPDGIEHLTVKLDHHRAPLIDATIRTTNPSVWAPGDVNGKSMLFHSAVRQSIVVAHNILAGGASADRMDFTAVPFTVFTDPELASVGLTEAKAAEQHRDVVVGSYDYTVDARAQILGETIGYLKLLFDAHSARLLGAQIAGVDAAHLVAPLALALNEGLDARALAEVAFPHPMISEGINAAARQILV</sequence>
<dbReference type="PANTHER" id="PTHR43014">
    <property type="entry name" value="MERCURIC REDUCTASE"/>
    <property type="match status" value="1"/>
</dbReference>
<dbReference type="SUPFAM" id="SSF55424">
    <property type="entry name" value="FAD/NAD-linked reductases, dimerisation (C-terminal) domain"/>
    <property type="match status" value="1"/>
</dbReference>
<feature type="disulfide bond" description="Redox-active" evidence="10">
    <location>
        <begin position="47"/>
        <end position="52"/>
    </location>
</feature>
<keyword evidence="7 11" id="KW-0676">Redox-active center</keyword>
<feature type="binding site" evidence="9">
    <location>
        <position position="56"/>
    </location>
    <ligand>
        <name>FAD</name>
        <dbReference type="ChEBI" id="CHEBI:57692"/>
    </ligand>
</feature>
<dbReference type="FunFam" id="3.30.390.30:FF:000001">
    <property type="entry name" value="Dihydrolipoyl dehydrogenase"/>
    <property type="match status" value="1"/>
</dbReference>
<dbReference type="InterPro" id="IPR004099">
    <property type="entry name" value="Pyr_nucl-diS_OxRdtase_dimer"/>
</dbReference>
<evidence type="ECO:0000256" key="3">
    <source>
        <dbReference type="ARBA" id="ARBA00022827"/>
    </source>
</evidence>
<dbReference type="PANTHER" id="PTHR43014:SF5">
    <property type="entry name" value="GLUTATHIONE REDUCTASE (NADPH)"/>
    <property type="match status" value="1"/>
</dbReference>
<organism evidence="14 15">
    <name type="scientific">Mycobacterium botniense</name>
    <dbReference type="NCBI Taxonomy" id="84962"/>
    <lineage>
        <taxon>Bacteria</taxon>
        <taxon>Bacillati</taxon>
        <taxon>Actinomycetota</taxon>
        <taxon>Actinomycetes</taxon>
        <taxon>Mycobacteriales</taxon>
        <taxon>Mycobacteriaceae</taxon>
        <taxon>Mycobacterium</taxon>
    </lineage>
</organism>
<dbReference type="AlphaFoldDB" id="A0A7I9Y2G3"/>
<evidence type="ECO:0000256" key="2">
    <source>
        <dbReference type="ARBA" id="ARBA00022630"/>
    </source>
</evidence>
<feature type="binding site" evidence="9">
    <location>
        <begin position="329"/>
        <end position="332"/>
    </location>
    <ligand>
        <name>FAD</name>
        <dbReference type="ChEBI" id="CHEBI:57692"/>
    </ligand>
</feature>
<evidence type="ECO:0000256" key="6">
    <source>
        <dbReference type="ARBA" id="ARBA00023157"/>
    </source>
</evidence>
<dbReference type="Gene3D" id="3.50.50.60">
    <property type="entry name" value="FAD/NAD(P)-binding domain"/>
    <property type="match status" value="2"/>
</dbReference>
<evidence type="ECO:0000256" key="1">
    <source>
        <dbReference type="ARBA" id="ARBA00007532"/>
    </source>
</evidence>
<dbReference type="PIRSF" id="PIRSF000350">
    <property type="entry name" value="Mercury_reductase_MerA"/>
    <property type="match status" value="1"/>
</dbReference>
<feature type="binding site" evidence="9">
    <location>
        <position position="283"/>
    </location>
    <ligand>
        <name>NAD(+)</name>
        <dbReference type="ChEBI" id="CHEBI:57540"/>
    </ligand>
</feature>
<evidence type="ECO:0000313" key="15">
    <source>
        <dbReference type="Proteomes" id="UP000465361"/>
    </source>
</evidence>
<dbReference type="NCBIfam" id="NF004943">
    <property type="entry name" value="PRK06292.2-1"/>
    <property type="match status" value="1"/>
</dbReference>
<feature type="domain" description="FAD/NAD(P)-binding" evidence="13">
    <location>
        <begin position="10"/>
        <end position="337"/>
    </location>
</feature>
<dbReference type="Proteomes" id="UP000465361">
    <property type="component" value="Unassembled WGS sequence"/>
</dbReference>
<dbReference type="Pfam" id="PF07992">
    <property type="entry name" value="Pyr_redox_2"/>
    <property type="match status" value="1"/>
</dbReference>
<feature type="binding site" evidence="9">
    <location>
        <position position="215"/>
    </location>
    <ligand>
        <name>NAD(+)</name>
        <dbReference type="ChEBI" id="CHEBI:57540"/>
    </ligand>
</feature>
<dbReference type="GO" id="GO:0000166">
    <property type="term" value="F:nucleotide binding"/>
    <property type="evidence" value="ECO:0007669"/>
    <property type="project" value="UniProtKB-KW"/>
</dbReference>
<gene>
    <name evidence="14" type="ORF">MBOT_36300</name>
</gene>
<name>A0A7I9Y2G3_9MYCO</name>
<protein>
    <submittedName>
        <fullName evidence="14">Dihydrolipoyl dehydrogenase</fullName>
    </submittedName>
</protein>
<dbReference type="GO" id="GO:0016668">
    <property type="term" value="F:oxidoreductase activity, acting on a sulfur group of donors, NAD(P) as acceptor"/>
    <property type="evidence" value="ECO:0007669"/>
    <property type="project" value="InterPro"/>
</dbReference>
<keyword evidence="4" id="KW-0521">NADP</keyword>
<feature type="binding site" evidence="9">
    <location>
        <position position="323"/>
    </location>
    <ligand>
        <name>FAD</name>
        <dbReference type="ChEBI" id="CHEBI:57692"/>
    </ligand>
</feature>
<dbReference type="PROSITE" id="PS00076">
    <property type="entry name" value="PYRIDINE_REDOX_1"/>
    <property type="match status" value="1"/>
</dbReference>
<feature type="binding site" evidence="9">
    <location>
        <begin position="192"/>
        <end position="199"/>
    </location>
    <ligand>
        <name>NAD(+)</name>
        <dbReference type="ChEBI" id="CHEBI:57540"/>
    </ligand>
</feature>
<dbReference type="Gene3D" id="3.30.390.30">
    <property type="match status" value="1"/>
</dbReference>
<evidence type="ECO:0000259" key="12">
    <source>
        <dbReference type="Pfam" id="PF02852"/>
    </source>
</evidence>
<feature type="active site" description="Proton acceptor" evidence="8">
    <location>
        <position position="458"/>
    </location>
</feature>
<keyword evidence="5 11" id="KW-0560">Oxidoreductase</keyword>
<evidence type="ECO:0000256" key="10">
    <source>
        <dbReference type="PIRSR" id="PIRSR000350-4"/>
    </source>
</evidence>
<keyword evidence="2 11" id="KW-0285">Flavoprotein</keyword>
<evidence type="ECO:0000256" key="8">
    <source>
        <dbReference type="PIRSR" id="PIRSR000350-2"/>
    </source>
</evidence>
<proteinExistence type="inferred from homology"/>
<evidence type="ECO:0000313" key="14">
    <source>
        <dbReference type="EMBL" id="GFG76265.1"/>
    </source>
</evidence>
<dbReference type="InterPro" id="IPR012999">
    <property type="entry name" value="Pyr_OxRdtase_I_AS"/>
</dbReference>
<dbReference type="Pfam" id="PF02852">
    <property type="entry name" value="Pyr_redox_dim"/>
    <property type="match status" value="1"/>
</dbReference>
<keyword evidence="6" id="KW-1015">Disulfide bond</keyword>
<accession>A0A7I9Y2G3</accession>
<comment type="cofactor">
    <cofactor evidence="9">
        <name>FAD</name>
        <dbReference type="ChEBI" id="CHEBI:57692"/>
    </cofactor>
    <text evidence="9">Binds 1 FAD per subunit.</text>
</comment>
<dbReference type="PRINTS" id="PR00411">
    <property type="entry name" value="PNDRDTASEI"/>
</dbReference>
<reference evidence="14 15" key="1">
    <citation type="journal article" date="2019" name="Emerg. Microbes Infect.">
        <title>Comprehensive subspecies identification of 175 nontuberculous mycobacteria species based on 7547 genomic profiles.</title>
        <authorList>
            <person name="Matsumoto Y."/>
            <person name="Kinjo T."/>
            <person name="Motooka D."/>
            <person name="Nabeya D."/>
            <person name="Jung N."/>
            <person name="Uechi K."/>
            <person name="Horii T."/>
            <person name="Iida T."/>
            <person name="Fujita J."/>
            <person name="Nakamura S."/>
        </authorList>
    </citation>
    <scope>NUCLEOTIDE SEQUENCE [LARGE SCALE GENOMIC DNA]</scope>
    <source>
        <strain evidence="14 15">JCM 17322</strain>
    </source>
</reference>
<evidence type="ECO:0000256" key="7">
    <source>
        <dbReference type="ARBA" id="ARBA00023284"/>
    </source>
</evidence>
<dbReference type="InterPro" id="IPR016156">
    <property type="entry name" value="FAD/NAD-linked_Rdtase_dimer_sf"/>
</dbReference>
<comment type="caution">
    <text evidence="14">The sequence shown here is derived from an EMBL/GenBank/DDBJ whole genome shotgun (WGS) entry which is preliminary data.</text>
</comment>
<keyword evidence="9" id="KW-0547">Nucleotide-binding</keyword>
<dbReference type="InterPro" id="IPR023753">
    <property type="entry name" value="FAD/NAD-binding_dom"/>
</dbReference>
<evidence type="ECO:0000256" key="5">
    <source>
        <dbReference type="ARBA" id="ARBA00023002"/>
    </source>
</evidence>
<evidence type="ECO:0000256" key="11">
    <source>
        <dbReference type="RuleBase" id="RU003691"/>
    </source>
</evidence>
<dbReference type="PRINTS" id="PR00368">
    <property type="entry name" value="FADPNR"/>
</dbReference>
<keyword evidence="3 9" id="KW-0274">FAD</keyword>
<dbReference type="InterPro" id="IPR001100">
    <property type="entry name" value="Pyr_nuc-diS_OxRdtase"/>
</dbReference>
<evidence type="ECO:0000256" key="4">
    <source>
        <dbReference type="ARBA" id="ARBA00022857"/>
    </source>
</evidence>
<evidence type="ECO:0000259" key="13">
    <source>
        <dbReference type="Pfam" id="PF07992"/>
    </source>
</evidence>
<dbReference type="SUPFAM" id="SSF51905">
    <property type="entry name" value="FAD/NAD(P)-binding domain"/>
    <property type="match status" value="1"/>
</dbReference>
<evidence type="ECO:0000256" key="9">
    <source>
        <dbReference type="PIRSR" id="PIRSR000350-3"/>
    </source>
</evidence>
<comment type="similarity">
    <text evidence="1 11">Belongs to the class-I pyridine nucleotide-disulfide oxidoreductase family.</text>
</comment>
<keyword evidence="15" id="KW-1185">Reference proteome</keyword>
<keyword evidence="9" id="KW-0520">NAD</keyword>
<feature type="domain" description="Pyridine nucleotide-disulphide oxidoreductase dimerisation" evidence="12">
    <location>
        <begin position="360"/>
        <end position="468"/>
    </location>
</feature>
<dbReference type="EMBL" id="BLKW01000004">
    <property type="protein sequence ID" value="GFG76265.1"/>
    <property type="molecule type" value="Genomic_DNA"/>
</dbReference>